<dbReference type="Proteomes" id="UP000593579">
    <property type="component" value="Unassembled WGS sequence"/>
</dbReference>
<accession>A0A7J9CGT4</accession>
<dbReference type="OrthoDB" id="741600at2759"/>
<keyword evidence="2" id="KW-1185">Reference proteome</keyword>
<name>A0A7J9CGT4_GOSGO</name>
<dbReference type="PANTHER" id="PTHR33984">
    <property type="entry name" value="OS02G0717600 PROTEIN"/>
    <property type="match status" value="1"/>
</dbReference>
<reference evidence="1 2" key="1">
    <citation type="journal article" date="2019" name="Genome Biol. Evol.">
        <title>Insights into the evolution of the New World diploid cottons (Gossypium, subgenus Houzingenia) based on genome sequencing.</title>
        <authorList>
            <person name="Grover C.E."/>
            <person name="Arick M.A. 2nd"/>
            <person name="Thrash A."/>
            <person name="Conover J.L."/>
            <person name="Sanders W.S."/>
            <person name="Peterson D.G."/>
            <person name="Frelichowski J.E."/>
            <person name="Scheffler J.A."/>
            <person name="Scheffler B.E."/>
            <person name="Wendel J.F."/>
        </authorList>
    </citation>
    <scope>NUCLEOTIDE SEQUENCE [LARGE SCALE GENOMIC DNA]</scope>
    <source>
        <strain evidence="1">5</strain>
        <tissue evidence="1">Leaf</tissue>
    </source>
</reference>
<dbReference type="AlphaFoldDB" id="A0A7J9CGT4"/>
<gene>
    <name evidence="1" type="ORF">Gogos_004527</name>
</gene>
<evidence type="ECO:0000313" key="2">
    <source>
        <dbReference type="Proteomes" id="UP000593579"/>
    </source>
</evidence>
<organism evidence="1 2">
    <name type="scientific">Gossypium gossypioides</name>
    <name type="common">Mexican cotton</name>
    <name type="synonym">Selera gossypioides</name>
    <dbReference type="NCBI Taxonomy" id="34282"/>
    <lineage>
        <taxon>Eukaryota</taxon>
        <taxon>Viridiplantae</taxon>
        <taxon>Streptophyta</taxon>
        <taxon>Embryophyta</taxon>
        <taxon>Tracheophyta</taxon>
        <taxon>Spermatophyta</taxon>
        <taxon>Magnoliopsida</taxon>
        <taxon>eudicotyledons</taxon>
        <taxon>Gunneridae</taxon>
        <taxon>Pentapetalae</taxon>
        <taxon>rosids</taxon>
        <taxon>malvids</taxon>
        <taxon>Malvales</taxon>
        <taxon>Malvaceae</taxon>
        <taxon>Malvoideae</taxon>
        <taxon>Gossypium</taxon>
    </lineage>
</organism>
<comment type="caution">
    <text evidence="1">The sequence shown here is derived from an EMBL/GenBank/DDBJ whole genome shotgun (WGS) entry which is preliminary data.</text>
</comment>
<evidence type="ECO:0000313" key="1">
    <source>
        <dbReference type="EMBL" id="MBA0747626.1"/>
    </source>
</evidence>
<dbReference type="PANTHER" id="PTHR33984:SF10">
    <property type="entry name" value="S1 MOTIF DOMAIN-CONTAINING PROTEIN"/>
    <property type="match status" value="1"/>
</dbReference>
<feature type="non-terminal residue" evidence="1">
    <location>
        <position position="1"/>
    </location>
</feature>
<proteinExistence type="predicted"/>
<dbReference type="EMBL" id="JABEZY010000010">
    <property type="protein sequence ID" value="MBA0747626.1"/>
    <property type="molecule type" value="Genomic_DNA"/>
</dbReference>
<protein>
    <submittedName>
        <fullName evidence="1">Uncharacterized protein</fullName>
    </submittedName>
</protein>
<sequence>SRRIVNVAFRGFNPKEVKYDWKRKVDTYLPDQASTVVASILFMPFQGEYYIEATISRCMAWFSAAVSSGVPLVFVNIQTEQIVTSGFICVGEVTKGSAADRAGLQQLLDEANLTKHLLVLSRLEGKSVMPSTVGSAGFIHCCDHDEIKDALASAMEGLDIIQLHIMAWPNQTRRETPQAIAPATLRPPKPPL</sequence>